<keyword evidence="12" id="KW-1185">Reference proteome</keyword>
<dbReference type="InterPro" id="IPR032675">
    <property type="entry name" value="LRR_dom_sf"/>
</dbReference>
<accession>A0ABU6REZ7</accession>
<comment type="subcellular location">
    <subcellularLocation>
        <location evidence="1">Cell membrane</location>
        <topology evidence="1">Single-pass type I membrane protein</topology>
    </subcellularLocation>
</comment>
<protein>
    <recommendedName>
        <fullName evidence="13">Receptor-like protein 12</fullName>
    </recommendedName>
</protein>
<dbReference type="EMBL" id="JASCZI010030434">
    <property type="protein sequence ID" value="MED6122591.1"/>
    <property type="molecule type" value="Genomic_DNA"/>
</dbReference>
<sequence length="246" mass="27005">MKIVVGAEGQSTFNYLGRFDDFWFIGNIFSGAYDDSMTETIKGLKSNFEKIPTVLVSIDLSSNRFEGEIPYDIGELCALISLNLSHNNLNGHIPKSLGNLSNLESLDLSSNMLAGIIPAELANLNFLEVLNLSSNHLEGSIPRGKQFDTFSNDSYEGNMGLCGFPLSIQCNSGVPQQQYPPLEAEDKFGFGWKPVAIGYACGTVFGIGLGSCVFWIGKPEWLVIIFGGTTRRIKRRSRGNHHARTI</sequence>
<keyword evidence="6" id="KW-0677">Repeat</keyword>
<keyword evidence="9" id="KW-0675">Receptor</keyword>
<organism evidence="11 12">
    <name type="scientific">Stylosanthes scabra</name>
    <dbReference type="NCBI Taxonomy" id="79078"/>
    <lineage>
        <taxon>Eukaryota</taxon>
        <taxon>Viridiplantae</taxon>
        <taxon>Streptophyta</taxon>
        <taxon>Embryophyta</taxon>
        <taxon>Tracheophyta</taxon>
        <taxon>Spermatophyta</taxon>
        <taxon>Magnoliopsida</taxon>
        <taxon>eudicotyledons</taxon>
        <taxon>Gunneridae</taxon>
        <taxon>Pentapetalae</taxon>
        <taxon>rosids</taxon>
        <taxon>fabids</taxon>
        <taxon>Fabales</taxon>
        <taxon>Fabaceae</taxon>
        <taxon>Papilionoideae</taxon>
        <taxon>50 kb inversion clade</taxon>
        <taxon>dalbergioids sensu lato</taxon>
        <taxon>Dalbergieae</taxon>
        <taxon>Pterocarpus clade</taxon>
        <taxon>Stylosanthes</taxon>
    </lineage>
</organism>
<dbReference type="PRINTS" id="PR00019">
    <property type="entry name" value="LEURICHRPT"/>
</dbReference>
<keyword evidence="3" id="KW-1003">Cell membrane</keyword>
<reference evidence="11 12" key="1">
    <citation type="journal article" date="2023" name="Plants (Basel)">
        <title>Bridging the Gap: Combining Genomics and Transcriptomics Approaches to Understand Stylosanthes scabra, an Orphan Legume from the Brazilian Caatinga.</title>
        <authorList>
            <person name="Ferreira-Neto J.R.C."/>
            <person name="da Silva M.D."/>
            <person name="Binneck E."/>
            <person name="de Melo N.F."/>
            <person name="da Silva R.H."/>
            <person name="de Melo A.L.T.M."/>
            <person name="Pandolfi V."/>
            <person name="Bustamante F.O."/>
            <person name="Brasileiro-Vidal A.C."/>
            <person name="Benko-Iseppon A.M."/>
        </authorList>
    </citation>
    <scope>NUCLEOTIDE SEQUENCE [LARGE SCALE GENOMIC DNA]</scope>
    <source>
        <tissue evidence="11">Leaves</tissue>
    </source>
</reference>
<evidence type="ECO:0000256" key="2">
    <source>
        <dbReference type="ARBA" id="ARBA00009592"/>
    </source>
</evidence>
<evidence type="ECO:0000256" key="1">
    <source>
        <dbReference type="ARBA" id="ARBA00004251"/>
    </source>
</evidence>
<dbReference type="Pfam" id="PF13855">
    <property type="entry name" value="LRR_8"/>
    <property type="match status" value="1"/>
</dbReference>
<name>A0ABU6REZ7_9FABA</name>
<keyword evidence="5" id="KW-0812">Transmembrane</keyword>
<dbReference type="InterPro" id="IPR001611">
    <property type="entry name" value="Leu-rich_rpt"/>
</dbReference>
<dbReference type="Pfam" id="PF00560">
    <property type="entry name" value="LRR_1"/>
    <property type="match status" value="1"/>
</dbReference>
<gene>
    <name evidence="11" type="ORF">PIB30_041129</name>
</gene>
<evidence type="ECO:0000256" key="6">
    <source>
        <dbReference type="ARBA" id="ARBA00022737"/>
    </source>
</evidence>
<keyword evidence="4" id="KW-0433">Leucine-rich repeat</keyword>
<dbReference type="Gene3D" id="3.80.10.10">
    <property type="entry name" value="Ribonuclease Inhibitor"/>
    <property type="match status" value="1"/>
</dbReference>
<evidence type="ECO:0000313" key="11">
    <source>
        <dbReference type="EMBL" id="MED6122591.1"/>
    </source>
</evidence>
<evidence type="ECO:0000256" key="5">
    <source>
        <dbReference type="ARBA" id="ARBA00022692"/>
    </source>
</evidence>
<dbReference type="SUPFAM" id="SSF52058">
    <property type="entry name" value="L domain-like"/>
    <property type="match status" value="1"/>
</dbReference>
<keyword evidence="8" id="KW-0472">Membrane</keyword>
<comment type="similarity">
    <text evidence="2">Belongs to the RLP family.</text>
</comment>
<keyword evidence="7" id="KW-1133">Transmembrane helix</keyword>
<evidence type="ECO:0000256" key="4">
    <source>
        <dbReference type="ARBA" id="ARBA00022614"/>
    </source>
</evidence>
<evidence type="ECO:0000256" key="8">
    <source>
        <dbReference type="ARBA" id="ARBA00023136"/>
    </source>
</evidence>
<evidence type="ECO:0000256" key="9">
    <source>
        <dbReference type="ARBA" id="ARBA00023170"/>
    </source>
</evidence>
<comment type="caution">
    <text evidence="11">The sequence shown here is derived from an EMBL/GenBank/DDBJ whole genome shotgun (WGS) entry which is preliminary data.</text>
</comment>
<dbReference type="PANTHER" id="PTHR27004:SF411">
    <property type="entry name" value="OS11G0173550 PROTEIN"/>
    <property type="match status" value="1"/>
</dbReference>
<keyword evidence="10" id="KW-0325">Glycoprotein</keyword>
<dbReference type="Proteomes" id="UP001341840">
    <property type="component" value="Unassembled WGS sequence"/>
</dbReference>
<evidence type="ECO:0000256" key="7">
    <source>
        <dbReference type="ARBA" id="ARBA00022989"/>
    </source>
</evidence>
<evidence type="ECO:0000256" key="3">
    <source>
        <dbReference type="ARBA" id="ARBA00022475"/>
    </source>
</evidence>
<dbReference type="PANTHER" id="PTHR27004">
    <property type="entry name" value="RECEPTOR-LIKE PROTEIN 12 ISOFORM X1"/>
    <property type="match status" value="1"/>
</dbReference>
<evidence type="ECO:0000256" key="10">
    <source>
        <dbReference type="ARBA" id="ARBA00023180"/>
    </source>
</evidence>
<evidence type="ECO:0008006" key="13">
    <source>
        <dbReference type="Google" id="ProtNLM"/>
    </source>
</evidence>
<evidence type="ECO:0000313" key="12">
    <source>
        <dbReference type="Proteomes" id="UP001341840"/>
    </source>
</evidence>
<proteinExistence type="inferred from homology"/>